<evidence type="ECO:0000256" key="1">
    <source>
        <dbReference type="ARBA" id="ARBA00001947"/>
    </source>
</evidence>
<keyword evidence="7" id="KW-0645">Protease</keyword>
<evidence type="ECO:0000313" key="8">
    <source>
        <dbReference type="Proteomes" id="UP000294919"/>
    </source>
</evidence>
<dbReference type="PROSITE" id="PS00758">
    <property type="entry name" value="ARGE_DAPE_CPG2_1"/>
    <property type="match status" value="1"/>
</dbReference>
<dbReference type="InterPro" id="IPR002933">
    <property type="entry name" value="Peptidase_M20"/>
</dbReference>
<evidence type="ECO:0000259" key="6">
    <source>
        <dbReference type="Pfam" id="PF07687"/>
    </source>
</evidence>
<evidence type="ECO:0000256" key="4">
    <source>
        <dbReference type="ARBA" id="ARBA00022833"/>
    </source>
</evidence>
<evidence type="ECO:0000256" key="2">
    <source>
        <dbReference type="ARBA" id="ARBA00022723"/>
    </source>
</evidence>
<dbReference type="InterPro" id="IPR011650">
    <property type="entry name" value="Peptidase_M20_dimer"/>
</dbReference>
<keyword evidence="4" id="KW-0862">Zinc</keyword>
<dbReference type="SUPFAM" id="SSF55031">
    <property type="entry name" value="Bacterial exopeptidase dimerisation domain"/>
    <property type="match status" value="1"/>
</dbReference>
<dbReference type="Pfam" id="PF07687">
    <property type="entry name" value="M20_dimer"/>
    <property type="match status" value="1"/>
</dbReference>
<dbReference type="Proteomes" id="UP000294919">
    <property type="component" value="Unassembled WGS sequence"/>
</dbReference>
<dbReference type="PANTHER" id="PTHR43808:SF9">
    <property type="entry name" value="BLL0789 PROTEIN"/>
    <property type="match status" value="1"/>
</dbReference>
<organism evidence="7 8">
    <name type="scientific">Marinisporobacter balticus</name>
    <dbReference type="NCBI Taxonomy" id="2018667"/>
    <lineage>
        <taxon>Bacteria</taxon>
        <taxon>Bacillati</taxon>
        <taxon>Bacillota</taxon>
        <taxon>Clostridia</taxon>
        <taxon>Peptostreptococcales</taxon>
        <taxon>Thermotaleaceae</taxon>
        <taxon>Marinisporobacter</taxon>
    </lineage>
</organism>
<dbReference type="Gene3D" id="3.30.70.360">
    <property type="match status" value="1"/>
</dbReference>
<dbReference type="PIRSF" id="PIRSF037238">
    <property type="entry name" value="Carboxypeptidase_G2"/>
    <property type="match status" value="1"/>
</dbReference>
<keyword evidence="7" id="KW-0121">Carboxypeptidase</keyword>
<proteinExistence type="predicted"/>
<dbReference type="GO" id="GO:0004180">
    <property type="term" value="F:carboxypeptidase activity"/>
    <property type="evidence" value="ECO:0007669"/>
    <property type="project" value="UniProtKB-KW"/>
</dbReference>
<dbReference type="InterPro" id="IPR050072">
    <property type="entry name" value="Peptidase_M20A"/>
</dbReference>
<gene>
    <name evidence="7" type="ORF">EV214_12429</name>
</gene>
<dbReference type="Pfam" id="PF01546">
    <property type="entry name" value="Peptidase_M20"/>
    <property type="match status" value="1"/>
</dbReference>
<feature type="domain" description="Peptidase M20 dimerisation" evidence="6">
    <location>
        <begin position="176"/>
        <end position="275"/>
    </location>
</feature>
<keyword evidence="2" id="KW-0479">Metal-binding</keyword>
<protein>
    <submittedName>
        <fullName evidence="7">Glutamate carboxypeptidase</fullName>
    </submittedName>
</protein>
<dbReference type="InterPro" id="IPR001261">
    <property type="entry name" value="ArgE/DapE_CS"/>
</dbReference>
<dbReference type="AlphaFoldDB" id="A0A4R2KB83"/>
<keyword evidence="3" id="KW-0378">Hydrolase</keyword>
<dbReference type="InterPro" id="IPR017150">
    <property type="entry name" value="Pept_M20_glutamate_carboxypep"/>
</dbReference>
<dbReference type="Gene3D" id="3.40.630.10">
    <property type="entry name" value="Zn peptidases"/>
    <property type="match status" value="1"/>
</dbReference>
<feature type="active site" evidence="5">
    <location>
        <position position="79"/>
    </location>
</feature>
<keyword evidence="8" id="KW-1185">Reference proteome</keyword>
<accession>A0A4R2KB83</accession>
<dbReference type="EMBL" id="SLWV01000024">
    <property type="protein sequence ID" value="TCO70741.1"/>
    <property type="molecule type" value="Genomic_DNA"/>
</dbReference>
<dbReference type="PANTHER" id="PTHR43808">
    <property type="entry name" value="ACETYLORNITHINE DEACETYLASE"/>
    <property type="match status" value="1"/>
</dbReference>
<feature type="active site" description="Proton acceptor" evidence="5">
    <location>
        <position position="140"/>
    </location>
</feature>
<evidence type="ECO:0000256" key="5">
    <source>
        <dbReference type="PIRSR" id="PIRSR037238-1"/>
    </source>
</evidence>
<evidence type="ECO:0000256" key="3">
    <source>
        <dbReference type="ARBA" id="ARBA00022801"/>
    </source>
</evidence>
<dbReference type="OrthoDB" id="9783294at2"/>
<comment type="cofactor">
    <cofactor evidence="1">
        <name>Zn(2+)</name>
        <dbReference type="ChEBI" id="CHEBI:29105"/>
    </cofactor>
</comment>
<dbReference type="GO" id="GO:0046872">
    <property type="term" value="F:metal ion binding"/>
    <property type="evidence" value="ECO:0007669"/>
    <property type="project" value="UniProtKB-KW"/>
</dbReference>
<sequence>MYKLDLTKYLKELELLVNIDSGSTTPKGIEKVAEFFKNKYAQMGWFVKMHKFDEALGPCLEARNIDQKEIDLLLIGHMDTVFPEGTAKERPFTIKGDIAYGPGVVDMKSALLSMYYVLESLNFNKFEKLPAICVALNSDEEISSIYSKEWIKELAKKSKYAVVLEPARKNGALVKERKGILKYNIEFTGVAAHAGANPQDGISAITELGYWIGELDKLNDLEAGTTVNVGVVSGGTVPNVVAEKANAVVDVRFKTENAMKKVEEAVEKLAKNPKLNGIKINITKPGFRPPMKVSKEMGKLYKIIDGIGETLNIHIEWVATGGGSDANLTAFMGVPTVDTLGPVGGGAHGIHEYLEINSIEPRVNLLREFMITLFK</sequence>
<evidence type="ECO:0000313" key="7">
    <source>
        <dbReference type="EMBL" id="TCO70741.1"/>
    </source>
</evidence>
<name>A0A4R2KB83_9FIRM</name>
<dbReference type="SUPFAM" id="SSF53187">
    <property type="entry name" value="Zn-dependent exopeptidases"/>
    <property type="match status" value="1"/>
</dbReference>
<comment type="caution">
    <text evidence="7">The sequence shown here is derived from an EMBL/GenBank/DDBJ whole genome shotgun (WGS) entry which is preliminary data.</text>
</comment>
<dbReference type="InterPro" id="IPR036264">
    <property type="entry name" value="Bact_exopeptidase_dim_dom"/>
</dbReference>
<reference evidence="7 8" key="1">
    <citation type="submission" date="2019-03" db="EMBL/GenBank/DDBJ databases">
        <title>Genomic Encyclopedia of Type Strains, Phase IV (KMG-IV): sequencing the most valuable type-strain genomes for metagenomic binning, comparative biology and taxonomic classification.</title>
        <authorList>
            <person name="Goeker M."/>
        </authorList>
    </citation>
    <scope>NUCLEOTIDE SEQUENCE [LARGE SCALE GENOMIC DNA]</scope>
    <source>
        <strain evidence="7 8">DSM 102940</strain>
    </source>
</reference>
<dbReference type="CDD" id="cd03885">
    <property type="entry name" value="M20_CPDG2"/>
    <property type="match status" value="1"/>
</dbReference>
<dbReference type="RefSeq" id="WP_132246895.1">
    <property type="nucleotide sequence ID" value="NZ_SLWV01000024.1"/>
</dbReference>